<sequence length="786" mass="91009">MRIGIDTTFLFDQYASRGIGTYAREIIARMIEDTNHTWVLFGYKNLKDNLNKLGVNKNKQISFCSLGKPVNSSPLNILRFKLRVKRKIKQEKLDVYFAPHFERGLPIGIVKTCVMVHDVIPYATGKYSQKGTLHNALKGIFYRYNLKKAKKADLVLTNSDFSRRELIQKAGFKEEKTERIHLGIDENFRQKKISSDARDVRRVLLMYKISTPYILYYGGFESNKNVPSLILAFKNLITRFPDMKLVLTGKEFKVGWDNKPKPQNPAAKQILELIEDNKLKHYVIITGEVDKIHLPIVLKNASVFVHLSTYEGFGFSVLEAAAAGVPIVAPRRSSYPEILDETPAFVNPDEPTDVSEAIQSIIEDEQKNKTMVKKGLKVAERFDWNVSATKTKEKLLELAGTISPLKIAYLSTYFHPFKGGAENNCLEIALRASKAGHKVEVLTGNLSEDPQAETEEFSGISIRRFKRLNRHYYATIYPRMLIHLLRNRYDLIHVHGFGFIWHDIMLILKKIFSRSVLINTPHGPFMALNDYSLPQKIIRMFMNTFQSLYLNWLYRGVIQVNPQQIRWLKRYRINPKKIFYLPNGISKEYLEDFDNSSFLKKNKLKSKFVISFVGRFEKYKGLEDVIYATADLLHELPDLVLIAIGRKGDYFEHIDNLIKEMNLEKNVILLPEADDSTKQALLESSEIFIMSSQWEAFGISILEAMARKNVIISTRTEGGEFLIKEGQNGLLYDFGDRKELRKHIEYFYNNKENREEIKKNNHLKAKEFCWDEIAKEYLEYIKQITK</sequence>
<proteinExistence type="predicted"/>
<evidence type="ECO:0000259" key="3">
    <source>
        <dbReference type="Pfam" id="PF13439"/>
    </source>
</evidence>
<dbReference type="EC" id="2.4.1.250" evidence="4"/>
<dbReference type="InterPro" id="IPR028098">
    <property type="entry name" value="Glyco_trans_4-like_N"/>
</dbReference>
<dbReference type="Pfam" id="PF13439">
    <property type="entry name" value="Glyco_transf_4"/>
    <property type="match status" value="2"/>
</dbReference>
<dbReference type="Pfam" id="PF00534">
    <property type="entry name" value="Glycos_transf_1"/>
    <property type="match status" value="2"/>
</dbReference>
<dbReference type="EMBL" id="JYPD01000019">
    <property type="protein sequence ID" value="KXK09316.1"/>
    <property type="molecule type" value="Genomic_DNA"/>
</dbReference>
<evidence type="ECO:0000313" key="5">
    <source>
        <dbReference type="Proteomes" id="UP000070449"/>
    </source>
</evidence>
<name>A0A136KIP0_9BACT</name>
<reference evidence="4 5" key="1">
    <citation type="submission" date="2015-02" db="EMBL/GenBank/DDBJ databases">
        <title>Improved understanding of the partial-nitritation anammox process through 23 genomes representing the majority of the microbial community.</title>
        <authorList>
            <person name="Speth D.R."/>
            <person name="In T Zandt M."/>
            <person name="Guerrero Cruz S."/>
            <person name="Jetten M.S."/>
            <person name="Dutilh B.E."/>
        </authorList>
    </citation>
    <scope>NUCLEOTIDE SEQUENCE [LARGE SCALE GENOMIC DNA]</scope>
    <source>
        <strain evidence="4">OLB21</strain>
    </source>
</reference>
<protein>
    <submittedName>
        <fullName evidence="4">D-inositol 3-phosphate glycosyltransferase</fullName>
        <ecNumber evidence="4">2.4.1.250</ecNumber>
    </submittedName>
</protein>
<keyword evidence="1 4" id="KW-0808">Transferase</keyword>
<feature type="domain" description="Glycosyl transferase family 1" evidence="2">
    <location>
        <begin position="600"/>
        <end position="761"/>
    </location>
</feature>
<feature type="domain" description="Glycosyltransferase subfamily 4-like N-terminal" evidence="3">
    <location>
        <begin position="18"/>
        <end position="187"/>
    </location>
</feature>
<comment type="caution">
    <text evidence="4">The sequence shown here is derived from an EMBL/GenBank/DDBJ whole genome shotgun (WGS) entry which is preliminary data.</text>
</comment>
<feature type="domain" description="Glycosyl transferase family 1" evidence="2">
    <location>
        <begin position="212"/>
        <end position="376"/>
    </location>
</feature>
<dbReference type="PATRIC" id="fig|1617427.3.peg.650"/>
<evidence type="ECO:0000256" key="1">
    <source>
        <dbReference type="ARBA" id="ARBA00022679"/>
    </source>
</evidence>
<evidence type="ECO:0000259" key="2">
    <source>
        <dbReference type="Pfam" id="PF00534"/>
    </source>
</evidence>
<accession>A0A136KIP0</accession>
<dbReference type="CDD" id="cd03809">
    <property type="entry name" value="GT4_MtfB-like"/>
    <property type="match status" value="1"/>
</dbReference>
<dbReference type="SUPFAM" id="SSF53756">
    <property type="entry name" value="UDP-Glycosyltransferase/glycogen phosphorylase"/>
    <property type="match status" value="2"/>
</dbReference>
<dbReference type="STRING" id="1617427.UZ20_WS6002000625"/>
<keyword evidence="4" id="KW-0328">Glycosyltransferase</keyword>
<feature type="domain" description="Glycosyltransferase subfamily 4-like N-terminal" evidence="3">
    <location>
        <begin position="419"/>
        <end position="587"/>
    </location>
</feature>
<dbReference type="GO" id="GO:0102710">
    <property type="term" value="F:D-inositol-3-phosphate glycosyltransferase activity"/>
    <property type="evidence" value="ECO:0007669"/>
    <property type="project" value="UniProtKB-EC"/>
</dbReference>
<organism evidence="4 5">
    <name type="scientific">candidate division WS6 bacterium OLB21</name>
    <dbReference type="NCBI Taxonomy" id="1617427"/>
    <lineage>
        <taxon>Bacteria</taxon>
        <taxon>Candidatus Dojkabacteria</taxon>
    </lineage>
</organism>
<dbReference type="InterPro" id="IPR001296">
    <property type="entry name" value="Glyco_trans_1"/>
</dbReference>
<dbReference type="Proteomes" id="UP000070449">
    <property type="component" value="Unassembled WGS sequence"/>
</dbReference>
<gene>
    <name evidence="4" type="primary">mshA_2</name>
    <name evidence="4" type="ORF">UZ20_WS6002000625</name>
</gene>
<dbReference type="PANTHER" id="PTHR46401:SF2">
    <property type="entry name" value="GLYCOSYLTRANSFERASE WBBK-RELATED"/>
    <property type="match status" value="1"/>
</dbReference>
<dbReference type="PANTHER" id="PTHR46401">
    <property type="entry name" value="GLYCOSYLTRANSFERASE WBBK-RELATED"/>
    <property type="match status" value="1"/>
</dbReference>
<dbReference type="AlphaFoldDB" id="A0A136KIP0"/>
<evidence type="ECO:0000313" key="4">
    <source>
        <dbReference type="EMBL" id="KXK09316.1"/>
    </source>
</evidence>
<dbReference type="Gene3D" id="3.40.50.2000">
    <property type="entry name" value="Glycogen Phosphorylase B"/>
    <property type="match status" value="4"/>
</dbReference>
<dbReference type="CDD" id="cd03801">
    <property type="entry name" value="GT4_PimA-like"/>
    <property type="match status" value="1"/>
</dbReference>
<dbReference type="GO" id="GO:0009103">
    <property type="term" value="P:lipopolysaccharide biosynthetic process"/>
    <property type="evidence" value="ECO:0007669"/>
    <property type="project" value="TreeGrafter"/>
</dbReference>